<protein>
    <submittedName>
        <fullName evidence="7">Transcriptional activator NhaR</fullName>
    </submittedName>
</protein>
<keyword evidence="8" id="KW-1185">Reference proteome</keyword>
<dbReference type="InterPro" id="IPR036388">
    <property type="entry name" value="WH-like_DNA-bd_sf"/>
</dbReference>
<name>A0A7X4KMM0_9BURK</name>
<dbReference type="PROSITE" id="PS50931">
    <property type="entry name" value="HTH_LYSR"/>
    <property type="match status" value="1"/>
</dbReference>
<reference evidence="7 8" key="1">
    <citation type="submission" date="2019-12" db="EMBL/GenBank/DDBJ databases">
        <title>Novel species isolated from a subtropical stream in China.</title>
        <authorList>
            <person name="Lu H."/>
        </authorList>
    </citation>
    <scope>NUCLEOTIDE SEQUENCE [LARGE SCALE GENOMIC DNA]</scope>
    <source>
        <strain evidence="7 8">FT127W</strain>
    </source>
</reference>
<dbReference type="Pfam" id="PF03466">
    <property type="entry name" value="LysR_substrate"/>
    <property type="match status" value="1"/>
</dbReference>
<dbReference type="PANTHER" id="PTHR30293:SF2">
    <property type="entry name" value="TRANSCRIPTIONAL ACTIVATOR PROTEIN NHAR"/>
    <property type="match status" value="1"/>
</dbReference>
<evidence type="ECO:0000256" key="2">
    <source>
        <dbReference type="ARBA" id="ARBA00023015"/>
    </source>
</evidence>
<evidence type="ECO:0000256" key="4">
    <source>
        <dbReference type="ARBA" id="ARBA00023159"/>
    </source>
</evidence>
<comment type="caution">
    <text evidence="7">The sequence shown here is derived from an EMBL/GenBank/DDBJ whole genome shotgun (WGS) entry which is preliminary data.</text>
</comment>
<proteinExistence type="inferred from homology"/>
<dbReference type="Proteomes" id="UP000450676">
    <property type="component" value="Unassembled WGS sequence"/>
</dbReference>
<dbReference type="RefSeq" id="WP_161071609.1">
    <property type="nucleotide sequence ID" value="NZ_CP086370.1"/>
</dbReference>
<dbReference type="GO" id="GO:0003677">
    <property type="term" value="F:DNA binding"/>
    <property type="evidence" value="ECO:0007669"/>
    <property type="project" value="UniProtKB-KW"/>
</dbReference>
<keyword evidence="3" id="KW-0238">DNA-binding</keyword>
<dbReference type="Gene3D" id="1.10.10.10">
    <property type="entry name" value="Winged helix-like DNA-binding domain superfamily/Winged helix DNA-binding domain"/>
    <property type="match status" value="1"/>
</dbReference>
<feature type="domain" description="HTH lysR-type" evidence="6">
    <location>
        <begin position="6"/>
        <end position="63"/>
    </location>
</feature>
<sequence>MKTAGINFRHLFFFWNVAKEGSVTRAAERLGLAVQTVSTQLAQLDQQLGTALLTQQGRRLVPTEAGRVALDYADQIFQLEDQLQQALTDVDAGRVRLAVGISDSLPKLVAYRLLETTQHLSRKVKLICMENEFDSLLADLALNKLDVVLTDRAVRATPSLRVFSHLLLESGMQLFGARKLAVKYRRGFPHSLNGAPLLLPTRNNALRGRIDAWFVQHGARPDVVGEFEDNAMLNTFGRNGMGLFFAPSVLAHDIQEQFGAVHVGDAPELKEQFYAISNERKIKHPAVEAILEALHTGAFSSDI</sequence>
<dbReference type="SUPFAM" id="SSF46785">
    <property type="entry name" value="Winged helix' DNA-binding domain"/>
    <property type="match status" value="1"/>
</dbReference>
<dbReference type="EMBL" id="WWCU01000006">
    <property type="protein sequence ID" value="MYN07241.1"/>
    <property type="molecule type" value="Genomic_DNA"/>
</dbReference>
<evidence type="ECO:0000256" key="3">
    <source>
        <dbReference type="ARBA" id="ARBA00023125"/>
    </source>
</evidence>
<dbReference type="Pfam" id="PF00126">
    <property type="entry name" value="HTH_1"/>
    <property type="match status" value="1"/>
</dbReference>
<evidence type="ECO:0000313" key="8">
    <source>
        <dbReference type="Proteomes" id="UP000450676"/>
    </source>
</evidence>
<dbReference type="InterPro" id="IPR036390">
    <property type="entry name" value="WH_DNA-bd_sf"/>
</dbReference>
<dbReference type="GO" id="GO:0003700">
    <property type="term" value="F:DNA-binding transcription factor activity"/>
    <property type="evidence" value="ECO:0007669"/>
    <property type="project" value="InterPro"/>
</dbReference>
<dbReference type="InterPro" id="IPR005119">
    <property type="entry name" value="LysR_subst-bd"/>
</dbReference>
<comment type="similarity">
    <text evidence="1">Belongs to the LysR transcriptional regulatory family.</text>
</comment>
<evidence type="ECO:0000256" key="1">
    <source>
        <dbReference type="ARBA" id="ARBA00009437"/>
    </source>
</evidence>
<evidence type="ECO:0000259" key="6">
    <source>
        <dbReference type="PROSITE" id="PS50931"/>
    </source>
</evidence>
<organism evidence="7 8">
    <name type="scientific">Pseudoduganella aquatica</name>
    <dbReference type="NCBI Taxonomy" id="2660641"/>
    <lineage>
        <taxon>Bacteria</taxon>
        <taxon>Pseudomonadati</taxon>
        <taxon>Pseudomonadota</taxon>
        <taxon>Betaproteobacteria</taxon>
        <taxon>Burkholderiales</taxon>
        <taxon>Oxalobacteraceae</taxon>
        <taxon>Telluria group</taxon>
        <taxon>Pseudoduganella</taxon>
    </lineage>
</organism>
<dbReference type="InterPro" id="IPR000847">
    <property type="entry name" value="LysR_HTH_N"/>
</dbReference>
<accession>A0A7X4KMM0</accession>
<dbReference type="Gene3D" id="3.40.190.290">
    <property type="match status" value="1"/>
</dbReference>
<dbReference type="GO" id="GO:2000142">
    <property type="term" value="P:regulation of DNA-templated transcription initiation"/>
    <property type="evidence" value="ECO:0007669"/>
    <property type="project" value="TreeGrafter"/>
</dbReference>
<dbReference type="NCBIfam" id="NF008284">
    <property type="entry name" value="PRK11062.1"/>
    <property type="match status" value="1"/>
</dbReference>
<keyword evidence="4" id="KW-0010">Activator</keyword>
<keyword evidence="2" id="KW-0805">Transcription regulation</keyword>
<evidence type="ECO:0000313" key="7">
    <source>
        <dbReference type="EMBL" id="MYN07241.1"/>
    </source>
</evidence>
<dbReference type="SUPFAM" id="SSF53850">
    <property type="entry name" value="Periplasmic binding protein-like II"/>
    <property type="match status" value="1"/>
</dbReference>
<dbReference type="PANTHER" id="PTHR30293">
    <property type="entry name" value="TRANSCRIPTIONAL REGULATORY PROTEIN NAC-RELATED"/>
    <property type="match status" value="1"/>
</dbReference>
<dbReference type="AlphaFoldDB" id="A0A7X4KMM0"/>
<gene>
    <name evidence="7" type="primary">nhaR</name>
    <name evidence="7" type="ORF">GTP77_07805</name>
</gene>
<evidence type="ECO:0000256" key="5">
    <source>
        <dbReference type="ARBA" id="ARBA00023163"/>
    </source>
</evidence>
<keyword evidence="5" id="KW-0804">Transcription</keyword>